<dbReference type="GO" id="GO:0043021">
    <property type="term" value="F:ribonucleoprotein complex binding"/>
    <property type="evidence" value="ECO:0007669"/>
    <property type="project" value="TreeGrafter"/>
</dbReference>
<dbReference type="FunFam" id="1.10.10.1410:FF:000001">
    <property type="entry name" value="60S acidic ribosomal protein P1"/>
    <property type="match status" value="1"/>
</dbReference>
<evidence type="ECO:0000256" key="2">
    <source>
        <dbReference type="ARBA" id="ARBA00022980"/>
    </source>
</evidence>
<accession>A0A192ZI21</accession>
<dbReference type="InterPro" id="IPR027534">
    <property type="entry name" value="Ribosomal_P1/P2"/>
</dbReference>
<organism evidence="5">
    <name type="scientific">Stygiella incarcerata</name>
    <dbReference type="NCBI Taxonomy" id="1712417"/>
    <lineage>
        <taxon>Eukaryota</taxon>
        <taxon>Discoba</taxon>
        <taxon>Jakobida</taxon>
        <taxon>Andalucina</taxon>
        <taxon>Stygiellidae</taxon>
        <taxon>Stygiella</taxon>
    </lineage>
</organism>
<protein>
    <submittedName>
        <fullName evidence="5">60S acidic ribosomal protein P1-2</fullName>
    </submittedName>
</protein>
<gene>
    <name evidence="5" type="primary">rla2b</name>
</gene>
<dbReference type="AlphaFoldDB" id="A0A192ZI21"/>
<feature type="compositionally biased region" description="Low complexity" evidence="4">
    <location>
        <begin position="66"/>
        <end position="79"/>
    </location>
</feature>
<evidence type="ECO:0000256" key="1">
    <source>
        <dbReference type="ARBA" id="ARBA00005436"/>
    </source>
</evidence>
<feature type="compositionally biased region" description="Acidic residues" evidence="4">
    <location>
        <begin position="83"/>
        <end position="102"/>
    </location>
</feature>
<reference evidence="5" key="1">
    <citation type="submission" date="2016-05" db="EMBL/GenBank/DDBJ databases">
        <title>Novel hydrogenosomes in the microaerophilic jakobid Stygiella incarcerata.</title>
        <authorList>
            <person name="Leger M.M."/>
            <person name="Eme L."/>
            <person name="Hug L.A."/>
            <person name="Roger A.J."/>
        </authorList>
    </citation>
    <scope>NUCLEOTIDE SEQUENCE</scope>
</reference>
<evidence type="ECO:0000256" key="3">
    <source>
        <dbReference type="ARBA" id="ARBA00023274"/>
    </source>
</evidence>
<dbReference type="InterPro" id="IPR038716">
    <property type="entry name" value="P1/P2_N_sf"/>
</dbReference>
<dbReference type="Pfam" id="PF00428">
    <property type="entry name" value="Ribosomal_60s"/>
    <property type="match status" value="1"/>
</dbReference>
<comment type="similarity">
    <text evidence="1">Belongs to the eukaryotic ribosomal protein P1/P2 family.</text>
</comment>
<dbReference type="GO" id="GO:0006414">
    <property type="term" value="P:translational elongation"/>
    <property type="evidence" value="ECO:0007669"/>
    <property type="project" value="InterPro"/>
</dbReference>
<dbReference type="CDD" id="cd05831">
    <property type="entry name" value="Ribosomal_P1"/>
    <property type="match status" value="1"/>
</dbReference>
<dbReference type="GO" id="GO:0022625">
    <property type="term" value="C:cytosolic large ribosomal subunit"/>
    <property type="evidence" value="ECO:0007669"/>
    <property type="project" value="TreeGrafter"/>
</dbReference>
<dbReference type="HAMAP" id="MF_01478">
    <property type="entry name" value="Ribosomal_L12_arch"/>
    <property type="match status" value="1"/>
</dbReference>
<dbReference type="GO" id="GO:0030295">
    <property type="term" value="F:protein kinase activator activity"/>
    <property type="evidence" value="ECO:0007669"/>
    <property type="project" value="TreeGrafter"/>
</dbReference>
<dbReference type="EMBL" id="KX235449">
    <property type="protein sequence ID" value="ANM86178.1"/>
    <property type="molecule type" value="mRNA"/>
</dbReference>
<dbReference type="Gene3D" id="1.10.10.1410">
    <property type="match status" value="1"/>
</dbReference>
<keyword evidence="2 5" id="KW-0689">Ribosomal protein</keyword>
<evidence type="ECO:0000256" key="4">
    <source>
        <dbReference type="SAM" id="MobiDB-lite"/>
    </source>
</evidence>
<dbReference type="GO" id="GO:0003735">
    <property type="term" value="F:structural constituent of ribosome"/>
    <property type="evidence" value="ECO:0007669"/>
    <property type="project" value="InterPro"/>
</dbReference>
<feature type="region of interest" description="Disordered" evidence="4">
    <location>
        <begin position="66"/>
        <end position="108"/>
    </location>
</feature>
<sequence>MASTSQLACVYASLLLHDGGVEEITAAKIHAVLEAANVKVEKYWPTFFARFLEKHDISEFLSAAAAPAPGAGPATSAAPVEEEKVEEEAPKEEEEEESDDDMGFGLFD</sequence>
<dbReference type="PANTHER" id="PTHR45696:SF10">
    <property type="entry name" value="LARGE RIBOSOMAL SUBUNIT PROTEIN P1"/>
    <property type="match status" value="1"/>
</dbReference>
<evidence type="ECO:0000313" key="5">
    <source>
        <dbReference type="EMBL" id="ANM86178.1"/>
    </source>
</evidence>
<dbReference type="PANTHER" id="PTHR45696">
    <property type="entry name" value="60S ACIDIC RIBOSOMAL PROTEIN P1"/>
    <property type="match status" value="1"/>
</dbReference>
<keyword evidence="3" id="KW-0687">Ribonucleoprotein</keyword>
<name>A0A192ZI21_9EUKA</name>
<proteinExistence type="evidence at transcript level"/>
<dbReference type="GO" id="GO:0002181">
    <property type="term" value="P:cytoplasmic translation"/>
    <property type="evidence" value="ECO:0007669"/>
    <property type="project" value="TreeGrafter"/>
</dbReference>